<reference evidence="2 3" key="1">
    <citation type="journal article" date="2016" name="Nat. Commun.">
        <title>Thousands of microbial genomes shed light on interconnected biogeochemical processes in an aquifer system.</title>
        <authorList>
            <person name="Anantharaman K."/>
            <person name="Brown C.T."/>
            <person name="Hug L.A."/>
            <person name="Sharon I."/>
            <person name="Castelle C.J."/>
            <person name="Probst A.J."/>
            <person name="Thomas B.C."/>
            <person name="Singh A."/>
            <person name="Wilkins M.J."/>
            <person name="Karaoz U."/>
            <person name="Brodie E.L."/>
            <person name="Williams K.H."/>
            <person name="Hubbard S.S."/>
            <person name="Banfield J.F."/>
        </authorList>
    </citation>
    <scope>NUCLEOTIDE SEQUENCE [LARGE SCALE GENOMIC DNA]</scope>
</reference>
<keyword evidence="1" id="KW-1133">Transmembrane helix</keyword>
<comment type="caution">
    <text evidence="2">The sequence shown here is derived from an EMBL/GenBank/DDBJ whole genome shotgun (WGS) entry which is preliminary data.</text>
</comment>
<feature type="transmembrane region" description="Helical" evidence="1">
    <location>
        <begin position="7"/>
        <end position="23"/>
    </location>
</feature>
<evidence type="ECO:0000256" key="1">
    <source>
        <dbReference type="SAM" id="Phobius"/>
    </source>
</evidence>
<protein>
    <submittedName>
        <fullName evidence="2">Uncharacterized protein</fullName>
    </submittedName>
</protein>
<organism evidence="2 3">
    <name type="scientific">Candidatus Amesbacteria bacterium RIFCSPHIGHO2_01_FULL_48_32b</name>
    <dbReference type="NCBI Taxonomy" id="1797253"/>
    <lineage>
        <taxon>Bacteria</taxon>
        <taxon>Candidatus Amesiibacteriota</taxon>
    </lineage>
</organism>
<proteinExistence type="predicted"/>
<name>A0A1F4YDF6_9BACT</name>
<sequence length="173" mass="19880">MIKKLKFLTQVAIILSVGIYFWQRLGSGLRPFGTVLTDLQRMLITERNLTYDQKMLSLRPDEYFLAQQIIKYTPPDAVIYFPPPEYVDPGLSIISYFIYPRIPIFLDSQKLLTTRGKNGELGNYILLYNDFPDFPVSASSLFLFDSTIPQTFENITIGLPDPRFSGKKGIIRL</sequence>
<keyword evidence="1" id="KW-0472">Membrane</keyword>
<dbReference type="EMBL" id="MEXH01000026">
    <property type="protein sequence ID" value="OGC91924.1"/>
    <property type="molecule type" value="Genomic_DNA"/>
</dbReference>
<keyword evidence="1" id="KW-0812">Transmembrane</keyword>
<accession>A0A1F4YDF6</accession>
<dbReference type="Proteomes" id="UP000178176">
    <property type="component" value="Unassembled WGS sequence"/>
</dbReference>
<gene>
    <name evidence="2" type="ORF">A2876_03205</name>
</gene>
<dbReference type="AlphaFoldDB" id="A0A1F4YDF6"/>
<evidence type="ECO:0000313" key="3">
    <source>
        <dbReference type="Proteomes" id="UP000178176"/>
    </source>
</evidence>
<evidence type="ECO:0000313" key="2">
    <source>
        <dbReference type="EMBL" id="OGC91924.1"/>
    </source>
</evidence>